<feature type="transmembrane region" description="Helical" evidence="1">
    <location>
        <begin position="7"/>
        <end position="27"/>
    </location>
</feature>
<protein>
    <recommendedName>
        <fullName evidence="4">DUF2069 domain-containing protein</fullName>
    </recommendedName>
</protein>
<dbReference type="AlphaFoldDB" id="A0A2G6PH38"/>
<evidence type="ECO:0000313" key="3">
    <source>
        <dbReference type="Proteomes" id="UP000229278"/>
    </source>
</evidence>
<accession>A0A2G6PH38</accession>
<proteinExistence type="predicted"/>
<gene>
    <name evidence="2" type="ORF">CSA09_01080</name>
</gene>
<keyword evidence="1" id="KW-0812">Transmembrane</keyword>
<feature type="transmembrane region" description="Helical" evidence="1">
    <location>
        <begin position="87"/>
        <end position="107"/>
    </location>
</feature>
<dbReference type="Proteomes" id="UP000229278">
    <property type="component" value="Unassembled WGS sequence"/>
</dbReference>
<organism evidence="2 3">
    <name type="scientific">Candidatus Contendibacter odensensis</name>
    <dbReference type="NCBI Taxonomy" id="1400860"/>
    <lineage>
        <taxon>Bacteria</taxon>
        <taxon>Pseudomonadati</taxon>
        <taxon>Pseudomonadota</taxon>
        <taxon>Gammaproteobacteria</taxon>
        <taxon>Candidatus Competibacteraceae</taxon>
        <taxon>Candidatus Contendibacter</taxon>
    </lineage>
</organism>
<evidence type="ECO:0000256" key="1">
    <source>
        <dbReference type="SAM" id="Phobius"/>
    </source>
</evidence>
<name>A0A2G6PH38_9GAMM</name>
<dbReference type="InterPro" id="IPR018643">
    <property type="entry name" value="DUF2069_membrane"/>
</dbReference>
<evidence type="ECO:0008006" key="4">
    <source>
        <dbReference type="Google" id="ProtNLM"/>
    </source>
</evidence>
<dbReference type="EMBL" id="PDTV01000004">
    <property type="protein sequence ID" value="PIE83489.1"/>
    <property type="molecule type" value="Genomic_DNA"/>
</dbReference>
<feature type="transmembrane region" description="Helical" evidence="1">
    <location>
        <begin position="61"/>
        <end position="81"/>
    </location>
</feature>
<keyword evidence="1" id="KW-1133">Transmembrane helix</keyword>
<dbReference type="Pfam" id="PF09842">
    <property type="entry name" value="DUF2069"/>
    <property type="match status" value="1"/>
</dbReference>
<reference evidence="2 3" key="1">
    <citation type="submission" date="2017-10" db="EMBL/GenBank/DDBJ databases">
        <title>Novel microbial diversity and functional potential in the marine mammal oral microbiome.</title>
        <authorList>
            <person name="Dudek N.K."/>
            <person name="Sun C.L."/>
            <person name="Burstein D."/>
            <person name="Kantor R.S."/>
            <person name="Aliaga Goltsman D.S."/>
            <person name="Bik E.M."/>
            <person name="Thomas B.C."/>
            <person name="Banfield J.F."/>
            <person name="Relman D.A."/>
        </authorList>
    </citation>
    <scope>NUCLEOTIDE SEQUENCE [LARGE SCALE GENOMIC DNA]</scope>
    <source>
        <strain evidence="2">DOLJORAL78_50_517</strain>
    </source>
</reference>
<sequence>MSLFWYVVALISYLGLFSTLMLWFSWLEPAAQWPVSLVLIVLVGPLLTPLRGLLHGRTYTFAWASFLALFYFLVGAFNASGPMVHTWLAWSVIACSILLFLGTIMYVREYGREQRNKPDPQPLSVDT</sequence>
<feature type="transmembrane region" description="Helical" evidence="1">
    <location>
        <begin position="33"/>
        <end position="54"/>
    </location>
</feature>
<keyword evidence="1" id="KW-0472">Membrane</keyword>
<evidence type="ECO:0000313" key="2">
    <source>
        <dbReference type="EMBL" id="PIE83489.1"/>
    </source>
</evidence>
<comment type="caution">
    <text evidence="2">The sequence shown here is derived from an EMBL/GenBank/DDBJ whole genome shotgun (WGS) entry which is preliminary data.</text>
</comment>